<evidence type="ECO:0000313" key="2">
    <source>
        <dbReference type="Proteomes" id="UP001596106"/>
    </source>
</evidence>
<dbReference type="EMBL" id="JBHSMA010000003">
    <property type="protein sequence ID" value="MFC5410088.1"/>
    <property type="molecule type" value="Genomic_DNA"/>
</dbReference>
<accession>A0ABW0IC28</accession>
<protein>
    <recommendedName>
        <fullName evidence="3">Lipoprotein</fullName>
    </recommendedName>
</protein>
<sequence>MKTILITLMTIFGLAMCRENDDPTGPELRNDAMLYANGLAYDGCEHHVALNWNDPNKVIRYAPDAESVGLVESFLGNEPQKQGNIIYKFTGHKRTVQCGWGSKFEADEITIVSIR</sequence>
<comment type="caution">
    <text evidence="1">The sequence shown here is derived from an EMBL/GenBank/DDBJ whole genome shotgun (WGS) entry which is preliminary data.</text>
</comment>
<organism evidence="1 2">
    <name type="scientific">Larkinella bovis</name>
    <dbReference type="NCBI Taxonomy" id="683041"/>
    <lineage>
        <taxon>Bacteria</taxon>
        <taxon>Pseudomonadati</taxon>
        <taxon>Bacteroidota</taxon>
        <taxon>Cytophagia</taxon>
        <taxon>Cytophagales</taxon>
        <taxon>Spirosomataceae</taxon>
        <taxon>Larkinella</taxon>
    </lineage>
</organism>
<dbReference type="Proteomes" id="UP001596106">
    <property type="component" value="Unassembled WGS sequence"/>
</dbReference>
<reference evidence="2" key="1">
    <citation type="journal article" date="2019" name="Int. J. Syst. Evol. Microbiol.">
        <title>The Global Catalogue of Microorganisms (GCM) 10K type strain sequencing project: providing services to taxonomists for standard genome sequencing and annotation.</title>
        <authorList>
            <consortium name="The Broad Institute Genomics Platform"/>
            <consortium name="The Broad Institute Genome Sequencing Center for Infectious Disease"/>
            <person name="Wu L."/>
            <person name="Ma J."/>
        </authorList>
    </citation>
    <scope>NUCLEOTIDE SEQUENCE [LARGE SCALE GENOMIC DNA]</scope>
    <source>
        <strain evidence="2">CCUG 55250</strain>
    </source>
</reference>
<evidence type="ECO:0008006" key="3">
    <source>
        <dbReference type="Google" id="ProtNLM"/>
    </source>
</evidence>
<gene>
    <name evidence="1" type="ORF">ACFPMF_12260</name>
</gene>
<name>A0ABW0IC28_9BACT</name>
<dbReference type="RefSeq" id="WP_379845088.1">
    <property type="nucleotide sequence ID" value="NZ_JBHSMA010000003.1"/>
</dbReference>
<proteinExistence type="predicted"/>
<keyword evidence="2" id="KW-1185">Reference proteome</keyword>
<evidence type="ECO:0000313" key="1">
    <source>
        <dbReference type="EMBL" id="MFC5410088.1"/>
    </source>
</evidence>